<accession>A0A4T0H3P0</accession>
<feature type="compositionally biased region" description="Low complexity" evidence="5">
    <location>
        <begin position="423"/>
        <end position="434"/>
    </location>
</feature>
<feature type="region of interest" description="Disordered" evidence="5">
    <location>
        <begin position="539"/>
        <end position="558"/>
    </location>
</feature>
<dbReference type="GO" id="GO:0003676">
    <property type="term" value="F:nucleic acid binding"/>
    <property type="evidence" value="ECO:0007669"/>
    <property type="project" value="InterPro"/>
</dbReference>
<dbReference type="InterPro" id="IPR013939">
    <property type="entry name" value="Regulatory_Dfp1/Him1"/>
</dbReference>
<sequence>MDDQFKRPINAKKRVLEPTASNNREHEPERERTKRVKVDRQGDQDYIRKWTRAFRNIVLYFDKPPENGIKGDIVQMAVKLGASVDDFFSNKVTHVITSREIPKAATDSTSSTKENKPKVLSRQATPTYGDEAVTGSAAYTVVDPLNHTQHSIVDTQPKNPFLGPIQQADDLLLRAQEFKIKVWSYPKIYNILRHLLANDTGGNPLSHSQTQAHAHVHSHSHSHATAREQSLKAMLKREKLQGTTERDRSVRQIDQYYFPRNVRYVLVEDASETHRPVLIQEYAVPRANEEAAWPILFACRDERNPFTKYYQNEAPFDGRVYASKGWGMQEHVNYVVEAQLARLCKQGVITMVGSGQHGEQEMELEQDMEVDQHHHQAQLQMQMQLQEDVDKNQNLIQSHSHSRQKDKAEDAYAAASGNSVTITSTNATSQAQAARVPGQRDKRVLQLDKRTTEHRPKTAQANAQARANANARSREADANAIANETAVASTSTSTSASASASANTTLSTPTTTNTTTRTTPRRVSDHSHAPAHTSFAQLLQHRRSSRGKAVVEDSSKPTNAAQALLRAREHNKFEESVAALKNRGAHDVVDDNFDSANYSANESVISSAPTPPPKDILATKEARAAFKEVLPRRKVPTTKPPKEHTQSGKTTQTAQTNDLISPKTQHTQQKETAPSKEENKQVDKQVDAQVSQETVDMYNHMEKLQAKQKHKEKLSKRQENFKPGYCEICRVKFEDFDRHIKTSTHQKKATDPKIWSSLDSLLTQTVRPPAKDLPPIPVSPPSPPKKVNMLKRLEKNEDDVAHEELEEMILNPHVPLNVESTYIQNSQPTTVATTQTMSQSQSQTQSQTHSQSSKKSAENAAVSYLENVAEFTEQKDGNVAEPEQVDGGVIDCLYSHQVHQAHQQPPQVDTYKPNNYQQERDAGYYHGYDDLSEFSAEQYQLQKQIADYDVEAEWNAIQDIINPPTNTNNNTNNNTHAHAHELDLPRTITHESITRQDILSLIDDDGRTVQVYDDGDGYVEEDQLEDGHAHDDGKFKVASPEMAEAPRSFSVFEAPQPPPLTRSGGKIDFVHTLTEAFRQMSDSNDHQQHSQSHQSSSHSLVEQPLY</sequence>
<dbReference type="PANTHER" id="PTHR15375:SF26">
    <property type="entry name" value="PROTEIN CHIFFON"/>
    <property type="match status" value="1"/>
</dbReference>
<feature type="region of interest" description="Disordered" evidence="5">
    <location>
        <begin position="1079"/>
        <end position="1106"/>
    </location>
</feature>
<feature type="region of interest" description="Disordered" evidence="5">
    <location>
        <begin position="828"/>
        <end position="858"/>
    </location>
</feature>
<feature type="compositionally biased region" description="Low complexity" evidence="5">
    <location>
        <begin position="828"/>
        <end position="853"/>
    </location>
</feature>
<feature type="compositionally biased region" description="Polar residues" evidence="5">
    <location>
        <begin position="647"/>
        <end position="672"/>
    </location>
</feature>
<dbReference type="PANTHER" id="PTHR15375">
    <property type="entry name" value="ACTIVATOR OF S-PHASE KINASE-RELATED"/>
    <property type="match status" value="1"/>
</dbReference>
<feature type="region of interest" description="Disordered" evidence="5">
    <location>
        <begin position="102"/>
        <end position="124"/>
    </location>
</feature>
<feature type="region of interest" description="Disordered" evidence="5">
    <location>
        <begin position="356"/>
        <end position="379"/>
    </location>
</feature>
<keyword evidence="2 4" id="KW-0863">Zinc-finger</keyword>
<dbReference type="InterPro" id="IPR038545">
    <property type="entry name" value="Znf_DBF_sf"/>
</dbReference>
<dbReference type="GO" id="GO:0043539">
    <property type="term" value="F:protein serine/threonine kinase activator activity"/>
    <property type="evidence" value="ECO:0007669"/>
    <property type="project" value="TreeGrafter"/>
</dbReference>
<dbReference type="GO" id="GO:0031431">
    <property type="term" value="C:Dbf4-dependent protein kinase complex"/>
    <property type="evidence" value="ECO:0007669"/>
    <property type="project" value="TreeGrafter"/>
</dbReference>
<reference evidence="7 8" key="1">
    <citation type="submission" date="2019-03" db="EMBL/GenBank/DDBJ databases">
        <title>Sequencing 23 genomes of Wallemia ichthyophaga.</title>
        <authorList>
            <person name="Gostincar C."/>
        </authorList>
    </citation>
    <scope>NUCLEOTIDE SEQUENCE [LARGE SCALE GENOMIC DNA]</scope>
    <source>
        <strain evidence="7 8">EXF-8621</strain>
    </source>
</reference>
<protein>
    <recommendedName>
        <fullName evidence="6">DBF4-type domain-containing protein</fullName>
    </recommendedName>
</protein>
<dbReference type="Gene3D" id="3.40.50.10190">
    <property type="entry name" value="BRCT domain"/>
    <property type="match status" value="1"/>
</dbReference>
<dbReference type="Proteomes" id="UP000306954">
    <property type="component" value="Unassembled WGS sequence"/>
</dbReference>
<dbReference type="SUPFAM" id="SSF52113">
    <property type="entry name" value="BRCT domain"/>
    <property type="match status" value="1"/>
</dbReference>
<evidence type="ECO:0000256" key="2">
    <source>
        <dbReference type="ARBA" id="ARBA00022771"/>
    </source>
</evidence>
<dbReference type="AlphaFoldDB" id="A0A4T0H3P0"/>
<feature type="compositionally biased region" description="Basic and acidic residues" evidence="5">
    <location>
        <begin position="438"/>
        <end position="456"/>
    </location>
</feature>
<dbReference type="EMBL" id="SPOF01000054">
    <property type="protein sequence ID" value="TIB08659.1"/>
    <property type="molecule type" value="Genomic_DNA"/>
</dbReference>
<dbReference type="GO" id="GO:1901987">
    <property type="term" value="P:regulation of cell cycle phase transition"/>
    <property type="evidence" value="ECO:0007669"/>
    <property type="project" value="TreeGrafter"/>
</dbReference>
<evidence type="ECO:0000256" key="1">
    <source>
        <dbReference type="ARBA" id="ARBA00022723"/>
    </source>
</evidence>
<dbReference type="GO" id="GO:0010571">
    <property type="term" value="P:positive regulation of nuclear cell cycle DNA replication"/>
    <property type="evidence" value="ECO:0007669"/>
    <property type="project" value="TreeGrafter"/>
</dbReference>
<feature type="region of interest" description="Disordered" evidence="5">
    <location>
        <begin position="423"/>
        <end position="476"/>
    </location>
</feature>
<dbReference type="Pfam" id="PF07535">
    <property type="entry name" value="zf-DBF"/>
    <property type="match status" value="1"/>
</dbReference>
<feature type="region of interest" description="Disordered" evidence="5">
    <location>
        <begin position="490"/>
        <end position="530"/>
    </location>
</feature>
<dbReference type="InterPro" id="IPR051590">
    <property type="entry name" value="Replication_Regulatory_Kinase"/>
</dbReference>
<dbReference type="Gene3D" id="6.10.250.3410">
    <property type="entry name" value="DBF zinc finger"/>
    <property type="match status" value="1"/>
</dbReference>
<keyword evidence="3" id="KW-0862">Zinc</keyword>
<dbReference type="SMART" id="SM00586">
    <property type="entry name" value="ZnF_DBF"/>
    <property type="match status" value="1"/>
</dbReference>
<evidence type="ECO:0000313" key="7">
    <source>
        <dbReference type="EMBL" id="TIB08659.1"/>
    </source>
</evidence>
<proteinExistence type="predicted"/>
<gene>
    <name evidence="7" type="ORF">E3P90_03597</name>
</gene>
<evidence type="ECO:0000256" key="5">
    <source>
        <dbReference type="SAM" id="MobiDB-lite"/>
    </source>
</evidence>
<dbReference type="Pfam" id="PF08630">
    <property type="entry name" value="Dfp1_Him1_M"/>
    <property type="match status" value="1"/>
</dbReference>
<dbReference type="InterPro" id="IPR006572">
    <property type="entry name" value="Znf_DBF"/>
</dbReference>
<evidence type="ECO:0000313" key="8">
    <source>
        <dbReference type="Proteomes" id="UP000306954"/>
    </source>
</evidence>
<feature type="compositionally biased region" description="Basic and acidic residues" evidence="5">
    <location>
        <begin position="673"/>
        <end position="686"/>
    </location>
</feature>
<dbReference type="Pfam" id="PF22437">
    <property type="entry name" value="DBF4_BRCT"/>
    <property type="match status" value="1"/>
</dbReference>
<feature type="domain" description="DBF4-type" evidence="6">
    <location>
        <begin position="719"/>
        <end position="768"/>
    </location>
</feature>
<feature type="region of interest" description="Disordered" evidence="5">
    <location>
        <begin position="627"/>
        <end position="686"/>
    </location>
</feature>
<comment type="caution">
    <text evidence="7">The sequence shown here is derived from an EMBL/GenBank/DDBJ whole genome shotgun (WGS) entry which is preliminary data.</text>
</comment>
<feature type="compositionally biased region" description="Basic and acidic residues" evidence="5">
    <location>
        <begin position="23"/>
        <end position="40"/>
    </location>
</feature>
<dbReference type="InterPro" id="IPR055116">
    <property type="entry name" value="DBF4_BRCT"/>
</dbReference>
<feature type="compositionally biased region" description="Low complexity" evidence="5">
    <location>
        <begin position="490"/>
        <end position="518"/>
    </location>
</feature>
<feature type="region of interest" description="Disordered" evidence="5">
    <location>
        <begin position="1"/>
        <end position="40"/>
    </location>
</feature>
<keyword evidence="1" id="KW-0479">Metal-binding</keyword>
<evidence type="ECO:0000256" key="4">
    <source>
        <dbReference type="PROSITE-ProRule" id="PRU00600"/>
    </source>
</evidence>
<dbReference type="InterPro" id="IPR036420">
    <property type="entry name" value="BRCT_dom_sf"/>
</dbReference>
<organism evidence="7 8">
    <name type="scientific">Wallemia ichthyophaga</name>
    <dbReference type="NCBI Taxonomy" id="245174"/>
    <lineage>
        <taxon>Eukaryota</taxon>
        <taxon>Fungi</taxon>
        <taxon>Dikarya</taxon>
        <taxon>Basidiomycota</taxon>
        <taxon>Wallemiomycotina</taxon>
        <taxon>Wallemiomycetes</taxon>
        <taxon>Wallemiales</taxon>
        <taxon>Wallemiaceae</taxon>
        <taxon>Wallemia</taxon>
    </lineage>
</organism>
<feature type="compositionally biased region" description="Low complexity" evidence="5">
    <location>
        <begin position="459"/>
        <end position="471"/>
    </location>
</feature>
<evidence type="ECO:0000256" key="3">
    <source>
        <dbReference type="ARBA" id="ARBA00022833"/>
    </source>
</evidence>
<dbReference type="GO" id="GO:0008270">
    <property type="term" value="F:zinc ion binding"/>
    <property type="evidence" value="ECO:0007669"/>
    <property type="project" value="UniProtKB-KW"/>
</dbReference>
<evidence type="ECO:0000259" key="6">
    <source>
        <dbReference type="PROSITE" id="PS51265"/>
    </source>
</evidence>
<dbReference type="PROSITE" id="PS51265">
    <property type="entry name" value="ZF_DBF4"/>
    <property type="match status" value="1"/>
</dbReference>
<name>A0A4T0H3P0_WALIC</name>
<feature type="compositionally biased region" description="Low complexity" evidence="5">
    <location>
        <begin position="1089"/>
        <end position="1099"/>
    </location>
</feature>